<dbReference type="eggNOG" id="ENOG502Z7Y0">
    <property type="taxonomic scope" value="Bacteria"/>
</dbReference>
<gene>
    <name evidence="1" type="ORF">GKIL_1272</name>
</gene>
<dbReference type="STRING" id="1183438.GKIL_1272"/>
<dbReference type="InterPro" id="IPR021373">
    <property type="entry name" value="DUF2993"/>
</dbReference>
<name>U5QF69_GLOK1</name>
<evidence type="ECO:0000313" key="1">
    <source>
        <dbReference type="EMBL" id="AGY57518.1"/>
    </source>
</evidence>
<evidence type="ECO:0000313" key="2">
    <source>
        <dbReference type="Proteomes" id="UP000017396"/>
    </source>
</evidence>
<organism evidence="1 2">
    <name type="scientific">Gloeobacter kilaueensis (strain ATCC BAA-2537 / CCAP 1431/1 / ULC 316 / JS1)</name>
    <dbReference type="NCBI Taxonomy" id="1183438"/>
    <lineage>
        <taxon>Bacteria</taxon>
        <taxon>Bacillati</taxon>
        <taxon>Cyanobacteriota</taxon>
        <taxon>Cyanophyceae</taxon>
        <taxon>Gloeobacterales</taxon>
        <taxon>Gloeobacteraceae</taxon>
        <taxon>Gloeobacter</taxon>
    </lineage>
</organism>
<keyword evidence="2" id="KW-1185">Reference proteome</keyword>
<dbReference type="AlphaFoldDB" id="U5QF69"/>
<dbReference type="KEGG" id="glj:GKIL_1272"/>
<proteinExistence type="predicted"/>
<reference evidence="1 2" key="1">
    <citation type="journal article" date="2013" name="PLoS ONE">
        <title>Cultivation and Complete Genome Sequencing of Gloeobacter kilaueensis sp. nov., from a Lava Cave in Kilauea Caldera, Hawai'i.</title>
        <authorList>
            <person name="Saw J.H."/>
            <person name="Schatz M."/>
            <person name="Brown M.V."/>
            <person name="Kunkel D.D."/>
            <person name="Foster J.S."/>
            <person name="Shick H."/>
            <person name="Christensen S."/>
            <person name="Hou S."/>
            <person name="Wan X."/>
            <person name="Donachie S.P."/>
        </authorList>
    </citation>
    <scope>NUCLEOTIDE SEQUENCE [LARGE SCALE GENOMIC DNA]</scope>
    <source>
        <strain evidence="2">JS</strain>
    </source>
</reference>
<dbReference type="HOGENOM" id="CLU_092370_0_0_3"/>
<protein>
    <recommendedName>
        <fullName evidence="3">DUF2993 domain-containing protein</fullName>
    </recommendedName>
</protein>
<dbReference type="Proteomes" id="UP000017396">
    <property type="component" value="Chromosome"/>
</dbReference>
<dbReference type="EMBL" id="CP003587">
    <property type="protein sequence ID" value="AGY57518.1"/>
    <property type="molecule type" value="Genomic_DNA"/>
</dbReference>
<accession>U5QF69</accession>
<evidence type="ECO:0008006" key="3">
    <source>
        <dbReference type="Google" id="ProtNLM"/>
    </source>
</evidence>
<sequence length="270" mass="29962">MGRIIFLLPIALRTMMLPFPFPVAGGRADAGEQLVSSAVSTAIRALLSRVEDLQVSVHCQPVSKLLQGALDGFSLRGRGLVIKNSFRAEILRVDTDAIAIDLGAILGGRVRLLRPTVAVTSVVLREEDINAAFEAPLVVSKMRGIAVEGGGQTLAFEKTRIQLGEDNRVHFETDILLEQSGERLHTGLQARLTVEEQRRIVLADVLFEDDDPRSREWAALFVAHFNRLMDIDKFNLDGATLRIQRLYTRNRQLTFEGRANINHFPGTKGR</sequence>
<dbReference type="Pfam" id="PF11209">
    <property type="entry name" value="LmeA"/>
    <property type="match status" value="1"/>
</dbReference>